<sequence length="760" mass="82949">MAPHACRRNAPVLRSVMSNIQKLRLDEINILAGTQARAKTDDATVGEYKLSLEQGVEFPPVIVFADGSEGGRWLADGFHRYHAHRAAGLAEIRCDVRAGTYRDAKLFSFGANATHGLPRSAADKKRAVEEMLDDPEWSTWTQMQIAAACHVSREYVSRVSTSRKPSCDRSQDTVRDVTRNGATYQMDTAKIGKPAAPAPAPAAQPPFAPPVEPATVSQPCVSAGAGPVPAEDILDLGVSAAASAGSASIAQFIDGLDDGHVPDLEELNSALEGKNEALREEITELKAQVAALGSTDQGARIEALLRELHEARSLATSHHNDFLKANDQVVKFDKLLRYGLDHGIMQAQNPRADRNNPIQIVSLATLKDAPLDVNLLVIDECHVLPTSLKKRLTQRRGERGCFTIGLTATPFTKGLGKYFDHVINAATTNQLIAEKRLVPFRVFAASEPDMTGAEVSNTGEWVEREVESRSLPIIGDVIQGYKQHGQDKKFIAFASSVAHAEELQRQFMMAGVICGLYTYRQTDDEQVAAVAEFRKPDSYIRGLISIESLTRGFDVPDIEVLIMARPLRKALAIHIQMLGRVLRCSESTGKHEAIVLDHSGNCMRFWTDVQHFFENGIDELDGGKPKEAVAPPKKAEKKPVKCPVCFHVHDAAPACPSCGAAYEKSAVIEKVAGVLKEVKGKKPAPSVDDKKEFYSGLRFVAESKGWSLGWASHKFKDKFGDWPDTEMKATPAAEPSKKVRGWVTSRHIAENHAKKKAAGA</sequence>
<dbReference type="InterPro" id="IPR027417">
    <property type="entry name" value="P-loop_NTPase"/>
</dbReference>
<evidence type="ECO:0000313" key="4">
    <source>
        <dbReference type="Proteomes" id="UP000621455"/>
    </source>
</evidence>
<dbReference type="Proteomes" id="UP000621455">
    <property type="component" value="Unassembled WGS sequence"/>
</dbReference>
<dbReference type="InterPro" id="IPR003115">
    <property type="entry name" value="ParB_N"/>
</dbReference>
<dbReference type="InterPro" id="IPR036086">
    <property type="entry name" value="ParB/Sulfiredoxin_sf"/>
</dbReference>
<dbReference type="SUPFAM" id="SSF110849">
    <property type="entry name" value="ParB/Sulfiredoxin"/>
    <property type="match status" value="1"/>
</dbReference>
<accession>A0ABX0NHE2</accession>
<dbReference type="PANTHER" id="PTHR47396:SF1">
    <property type="entry name" value="ATP-DEPENDENT HELICASE IRC3-RELATED"/>
    <property type="match status" value="1"/>
</dbReference>
<dbReference type="PROSITE" id="PS51194">
    <property type="entry name" value="HELICASE_CTER"/>
    <property type="match status" value="1"/>
</dbReference>
<feature type="domain" description="Helicase C-terminal" evidence="2">
    <location>
        <begin position="476"/>
        <end position="637"/>
    </location>
</feature>
<name>A0ABX0NHE2_9BURK</name>
<dbReference type="Gene3D" id="3.40.50.300">
    <property type="entry name" value="P-loop containing nucleotide triphosphate hydrolases"/>
    <property type="match status" value="2"/>
</dbReference>
<keyword evidence="1" id="KW-0175">Coiled coil</keyword>
<proteinExistence type="predicted"/>
<dbReference type="InterPro" id="IPR001650">
    <property type="entry name" value="Helicase_C-like"/>
</dbReference>
<dbReference type="PANTHER" id="PTHR47396">
    <property type="entry name" value="TYPE I RESTRICTION ENZYME ECOKI R PROTEIN"/>
    <property type="match status" value="1"/>
</dbReference>
<keyword evidence="4" id="KW-1185">Reference proteome</keyword>
<dbReference type="Pfam" id="PF00271">
    <property type="entry name" value="Helicase_C"/>
    <property type="match status" value="1"/>
</dbReference>
<dbReference type="SUPFAM" id="SSF52540">
    <property type="entry name" value="P-loop containing nucleoside triphosphate hydrolases"/>
    <property type="match status" value="1"/>
</dbReference>
<organism evidence="3 4">
    <name type="scientific">Massilia frigida</name>
    <dbReference type="NCBI Taxonomy" id="2609281"/>
    <lineage>
        <taxon>Bacteria</taxon>
        <taxon>Pseudomonadati</taxon>
        <taxon>Pseudomonadota</taxon>
        <taxon>Betaproteobacteria</taxon>
        <taxon>Burkholderiales</taxon>
        <taxon>Oxalobacteraceae</taxon>
        <taxon>Telluria group</taxon>
        <taxon>Massilia</taxon>
    </lineage>
</organism>
<feature type="coiled-coil region" evidence="1">
    <location>
        <begin position="261"/>
        <end position="295"/>
    </location>
</feature>
<dbReference type="InterPro" id="IPR050742">
    <property type="entry name" value="Helicase_Restrict-Modif_Enz"/>
</dbReference>
<gene>
    <name evidence="3" type="ORF">F2P44_21585</name>
</gene>
<protein>
    <recommendedName>
        <fullName evidence="2">Helicase C-terminal domain-containing protein</fullName>
    </recommendedName>
</protein>
<reference evidence="3 4" key="1">
    <citation type="submission" date="2019-10" db="EMBL/GenBank/DDBJ databases">
        <title>Taxonomy of Antarctic Massilia spp.: description of Massilia rubra sp. nov., Massilia aquatica sp. nov., Massilia mucilaginosa sp. nov., Massilia frigida sp. nov. isolated from streams, lakes and regoliths.</title>
        <authorList>
            <person name="Holochova P."/>
            <person name="Sedlacek I."/>
            <person name="Kralova S."/>
            <person name="Maslanova I."/>
            <person name="Busse H.-J."/>
            <person name="Stankova E."/>
            <person name="Vrbovska V."/>
            <person name="Kovarovic V."/>
            <person name="Bartak M."/>
            <person name="Svec P."/>
            <person name="Pantucek R."/>
        </authorList>
    </citation>
    <scope>NUCLEOTIDE SEQUENCE [LARGE SCALE GENOMIC DNA]</scope>
    <source>
        <strain evidence="3 4">CCM 8695</strain>
    </source>
</reference>
<dbReference type="SMART" id="SM00490">
    <property type="entry name" value="HELICc"/>
    <property type="match status" value="1"/>
</dbReference>
<evidence type="ECO:0000256" key="1">
    <source>
        <dbReference type="SAM" id="Coils"/>
    </source>
</evidence>
<evidence type="ECO:0000313" key="3">
    <source>
        <dbReference type="EMBL" id="NHZ81848.1"/>
    </source>
</evidence>
<dbReference type="CDD" id="cd16387">
    <property type="entry name" value="ParB_N_Srx"/>
    <property type="match status" value="1"/>
</dbReference>
<dbReference type="EMBL" id="WHJG01000025">
    <property type="protein sequence ID" value="NHZ81848.1"/>
    <property type="molecule type" value="Genomic_DNA"/>
</dbReference>
<evidence type="ECO:0000259" key="2">
    <source>
        <dbReference type="PROSITE" id="PS51194"/>
    </source>
</evidence>
<dbReference type="SMART" id="SM00470">
    <property type="entry name" value="ParB"/>
    <property type="match status" value="1"/>
</dbReference>
<comment type="caution">
    <text evidence="3">The sequence shown here is derived from an EMBL/GenBank/DDBJ whole genome shotgun (WGS) entry which is preliminary data.</text>
</comment>